<dbReference type="Pfam" id="PF08614">
    <property type="entry name" value="ATG16"/>
    <property type="match status" value="1"/>
</dbReference>
<keyword evidence="6" id="KW-1185">Reference proteome</keyword>
<reference evidence="5" key="1">
    <citation type="submission" date="2023-04" db="EMBL/GenBank/DDBJ databases">
        <title>Black Yeasts Isolated from many extreme environments.</title>
        <authorList>
            <person name="Coleine C."/>
            <person name="Stajich J.E."/>
            <person name="Selbmann L."/>
        </authorList>
    </citation>
    <scope>NUCLEOTIDE SEQUENCE</scope>
    <source>
        <strain evidence="5">CCFEE 5312</strain>
    </source>
</reference>
<sequence>MTDWIDQYSAALDIRDVREQAHKPYIDAFTKLADRTTSLAAPPPPSPAPALPLTITKTPSRGKTSSPAPDSSPDALTRLRTDLSTTQKARSALQTQVTDLSTTLSTIELQQKSSTSQIAVLSQQKTALERRLKDREDELRGKQKLVEDAQDEMVAQGLQMNVAEEKAKRLEVENKELVERWMRRMGEEADKVNRESSWR</sequence>
<feature type="compositionally biased region" description="Polar residues" evidence="3">
    <location>
        <begin position="55"/>
        <end position="64"/>
    </location>
</feature>
<gene>
    <name evidence="5" type="primary">ATG16</name>
    <name evidence="5" type="ORF">LTR09_012800</name>
</gene>
<dbReference type="CDD" id="cd22887">
    <property type="entry name" value="Atg16_CCD"/>
    <property type="match status" value="1"/>
</dbReference>
<proteinExistence type="inferred from homology"/>
<dbReference type="Proteomes" id="UP001271007">
    <property type="component" value="Unassembled WGS sequence"/>
</dbReference>
<evidence type="ECO:0000259" key="4">
    <source>
        <dbReference type="Pfam" id="PF08614"/>
    </source>
</evidence>
<feature type="coiled-coil region" evidence="2">
    <location>
        <begin position="118"/>
        <end position="180"/>
    </location>
</feature>
<dbReference type="Gene3D" id="1.20.5.170">
    <property type="match status" value="1"/>
</dbReference>
<comment type="caution">
    <text evidence="5">The sequence shown here is derived from an EMBL/GenBank/DDBJ whole genome shotgun (WGS) entry which is preliminary data.</text>
</comment>
<evidence type="ECO:0000256" key="2">
    <source>
        <dbReference type="SAM" id="Coils"/>
    </source>
</evidence>
<evidence type="ECO:0000256" key="3">
    <source>
        <dbReference type="SAM" id="MobiDB-lite"/>
    </source>
</evidence>
<feature type="domain" description="Autophagy-related protein 16" evidence="4">
    <location>
        <begin position="7"/>
        <end position="193"/>
    </location>
</feature>
<evidence type="ECO:0000313" key="5">
    <source>
        <dbReference type="EMBL" id="KAK3045646.1"/>
    </source>
</evidence>
<organism evidence="5 6">
    <name type="scientific">Extremus antarcticus</name>
    <dbReference type="NCBI Taxonomy" id="702011"/>
    <lineage>
        <taxon>Eukaryota</taxon>
        <taxon>Fungi</taxon>
        <taxon>Dikarya</taxon>
        <taxon>Ascomycota</taxon>
        <taxon>Pezizomycotina</taxon>
        <taxon>Dothideomycetes</taxon>
        <taxon>Dothideomycetidae</taxon>
        <taxon>Mycosphaerellales</taxon>
        <taxon>Extremaceae</taxon>
        <taxon>Extremus</taxon>
    </lineage>
</organism>
<evidence type="ECO:0000313" key="6">
    <source>
        <dbReference type="Proteomes" id="UP001271007"/>
    </source>
</evidence>
<name>A0AAJ0D9A3_9PEZI</name>
<keyword evidence="2" id="KW-0175">Coiled coil</keyword>
<evidence type="ECO:0000256" key="1">
    <source>
        <dbReference type="ARBA" id="ARBA00005331"/>
    </source>
</evidence>
<dbReference type="AlphaFoldDB" id="A0AAJ0D9A3"/>
<comment type="similarity">
    <text evidence="1">Belongs to the ATG16 family.</text>
</comment>
<feature type="compositionally biased region" description="Low complexity" evidence="3">
    <location>
        <begin position="65"/>
        <end position="75"/>
    </location>
</feature>
<feature type="region of interest" description="Disordered" evidence="3">
    <location>
        <begin position="37"/>
        <end position="76"/>
    </location>
</feature>
<protein>
    <submittedName>
        <fullName evidence="5">Autophagy protein 16, interacts with Atg12p-Atg5p</fullName>
    </submittedName>
</protein>
<dbReference type="EMBL" id="JAWDJX010000179">
    <property type="protein sequence ID" value="KAK3045646.1"/>
    <property type="molecule type" value="Genomic_DNA"/>
</dbReference>
<dbReference type="InterPro" id="IPR013923">
    <property type="entry name" value="Autophagy-rel_prot_16_dom"/>
</dbReference>
<accession>A0AAJ0D9A3</accession>
<feature type="compositionally biased region" description="Pro residues" evidence="3">
    <location>
        <begin position="41"/>
        <end position="50"/>
    </location>
</feature>